<dbReference type="InterPro" id="IPR051324">
    <property type="entry name" value="Stress/Tellurium_Resist"/>
</dbReference>
<evidence type="ECO:0000256" key="1">
    <source>
        <dbReference type="ARBA" id="ARBA00008775"/>
    </source>
</evidence>
<dbReference type="Pfam" id="PF02342">
    <property type="entry name" value="TerD"/>
    <property type="match status" value="1"/>
</dbReference>
<evidence type="ECO:0000259" key="2">
    <source>
        <dbReference type="Pfam" id="PF02342"/>
    </source>
</evidence>
<name>V8BPG4_9FIRM</name>
<evidence type="ECO:0000313" key="4">
    <source>
        <dbReference type="Proteomes" id="UP000018683"/>
    </source>
</evidence>
<dbReference type="HOGENOM" id="CLU_1292340_0_0_9"/>
<feature type="domain" description="TerD" evidence="2">
    <location>
        <begin position="5"/>
        <end position="205"/>
    </location>
</feature>
<organism evidence="3 4">
    <name type="scientific">[Ruminococcus] lactaris CC59_002D</name>
    <dbReference type="NCBI Taxonomy" id="1073376"/>
    <lineage>
        <taxon>Bacteria</taxon>
        <taxon>Bacillati</taxon>
        <taxon>Bacillota</taxon>
        <taxon>Clostridia</taxon>
        <taxon>Lachnospirales</taxon>
        <taxon>Lachnospiraceae</taxon>
        <taxon>Mediterraneibacter</taxon>
    </lineage>
</organism>
<dbReference type="AlphaFoldDB" id="V8BPG4"/>
<dbReference type="Gene3D" id="2.60.60.30">
    <property type="entry name" value="sav2460 like domains"/>
    <property type="match status" value="1"/>
</dbReference>
<dbReference type="PATRIC" id="fig|1073376.3.peg.2499"/>
<comment type="similarity">
    <text evidence="1">Belongs to the CAPAB/TerDEXZ family.</text>
</comment>
<sequence length="219" mass="25296">MADVINMSKNQKINMVKDDGTLVRKVFVGIRWDKNRFSSEKEADLDVLGFLTDSNRKCGFPSDLVNHQNTQNYGTTWDWCELSADNLDGDDSLGTTFAGEHYDEYMIIDSDKIPEEKTDFYICMTIYRAVERLQTFEMIDNVRMDIYDYEDPSSFKRTYDLSEDEEFASLNAVELGRLYKYNGGFKFQALGRGYINGTAELFKTFGFEINEGKDSDETK</sequence>
<reference evidence="3 4" key="1">
    <citation type="submission" date="2013-10" db="EMBL/GenBank/DDBJ databases">
        <title>The Genome Sequence of Ruminococcus lactaris CC59_002D.</title>
        <authorList>
            <consortium name="The Broad Institute Genomics Platform"/>
            <person name="Earl A."/>
            <person name="Allen-Vercoe E."/>
            <person name="Daigneault M."/>
            <person name="Young S.K."/>
            <person name="Zeng Q."/>
            <person name="Gargeya S."/>
            <person name="Fitzgerald M."/>
            <person name="Abouelleil A."/>
            <person name="Alvarado L."/>
            <person name="Chapman S.B."/>
            <person name="Gainer-Dewar J."/>
            <person name="Goldberg J."/>
            <person name="Griggs A."/>
            <person name="Gujja S."/>
            <person name="Hansen M."/>
            <person name="Howarth C."/>
            <person name="Imamovic A."/>
            <person name="Ireland A."/>
            <person name="Larimer J."/>
            <person name="McCowan C."/>
            <person name="Murphy C."/>
            <person name="Pearson M."/>
            <person name="Poon T.W."/>
            <person name="Priest M."/>
            <person name="Roberts A."/>
            <person name="Saif S."/>
            <person name="Shea T."/>
            <person name="Sykes S."/>
            <person name="Wortman J."/>
            <person name="Nusbaum C."/>
            <person name="Birren B."/>
        </authorList>
    </citation>
    <scope>NUCLEOTIDE SEQUENCE [LARGE SCALE GENOMIC DNA]</scope>
    <source>
        <strain evidence="3 4">CC59_002D</strain>
    </source>
</reference>
<dbReference type="PANTHER" id="PTHR32097">
    <property type="entry name" value="CAMP-BINDING PROTEIN 1-RELATED"/>
    <property type="match status" value="1"/>
</dbReference>
<dbReference type="PANTHER" id="PTHR32097:SF4">
    <property type="entry name" value="GENERAL STRESS PROTEIN 16U"/>
    <property type="match status" value="1"/>
</dbReference>
<protein>
    <recommendedName>
        <fullName evidence="2">TerD domain-containing protein</fullName>
    </recommendedName>
</protein>
<comment type="caution">
    <text evidence="3">The sequence shown here is derived from an EMBL/GenBank/DDBJ whole genome shotgun (WGS) entry which is preliminary data.</text>
</comment>
<dbReference type="Proteomes" id="UP000018683">
    <property type="component" value="Unassembled WGS sequence"/>
</dbReference>
<accession>V8BPG4</accession>
<evidence type="ECO:0000313" key="3">
    <source>
        <dbReference type="EMBL" id="ETD16979.1"/>
    </source>
</evidence>
<dbReference type="RefSeq" id="WP_023923013.1">
    <property type="nucleotide sequence ID" value="NZ_KI669410.1"/>
</dbReference>
<gene>
    <name evidence="3" type="ORF">HMPREF1202_02437</name>
</gene>
<dbReference type="STRING" id="1073376.HMPREF1202_02437"/>
<proteinExistence type="inferred from homology"/>
<dbReference type="InterPro" id="IPR003325">
    <property type="entry name" value="TerD"/>
</dbReference>
<dbReference type="EMBL" id="AZJE01000034">
    <property type="protein sequence ID" value="ETD16979.1"/>
    <property type="molecule type" value="Genomic_DNA"/>
</dbReference>